<dbReference type="Proteomes" id="UP000007564">
    <property type="component" value="Chromosome"/>
</dbReference>
<evidence type="ECO:0000313" key="2">
    <source>
        <dbReference type="EMBL" id="CCJ54580.1"/>
    </source>
</evidence>
<organism evidence="2 3">
    <name type="scientific">Bordetella bronchiseptica 253</name>
    <dbReference type="NCBI Taxonomy" id="568707"/>
    <lineage>
        <taxon>Bacteria</taxon>
        <taxon>Pseudomonadati</taxon>
        <taxon>Pseudomonadota</taxon>
        <taxon>Betaproteobacteria</taxon>
        <taxon>Burkholderiales</taxon>
        <taxon>Alcaligenaceae</taxon>
        <taxon>Bordetella</taxon>
    </lineage>
</organism>
<keyword evidence="1" id="KW-0472">Membrane</keyword>
<dbReference type="EMBL" id="HE965806">
    <property type="protein sequence ID" value="CCJ54580.1"/>
    <property type="molecule type" value="Genomic_DNA"/>
</dbReference>
<evidence type="ECO:0008006" key="4">
    <source>
        <dbReference type="Google" id="ProtNLM"/>
    </source>
</evidence>
<evidence type="ECO:0000313" key="3">
    <source>
        <dbReference type="Proteomes" id="UP000007564"/>
    </source>
</evidence>
<dbReference type="KEGG" id="bbh:BN112_2663"/>
<accession>A0A0C6P4Z2</accession>
<dbReference type="RefSeq" id="WP_015064527.1">
    <property type="nucleotide sequence ID" value="NC_019382.1"/>
</dbReference>
<dbReference type="AlphaFoldDB" id="A0A0C6P4Z2"/>
<dbReference type="NCBIfam" id="TIGR02532">
    <property type="entry name" value="IV_pilin_GFxxxE"/>
    <property type="match status" value="1"/>
</dbReference>
<proteinExistence type="predicted"/>
<sequence>MSTHVLRPARRQRGFSLVEAAISLVILGIITVALWRFIDFSARNTQAGQVDDLLTRADRALLGYALAHARLPCPASNTAGMENCGAGEASGYLPYATLGLPEPRAGQIRYGVLRGAAAIDLSAATPILTTLRTGMAAHQQPLRMLDSFDGDPVNSPGPRGQDLCLRLNAAMKSADHADRLRIDGGAAGAGGQRLQAYALALPVAPGAGHGAGAAGDGRISRGPAFAPARGASAVSDQPAGLSASPRELWDRLRCGDAMSASARAHANASLAAHMLTQSTRDYYYQLDVLHQLAVASKKLSDAKAVEAGVGVLTGTAGVLNSTSQTLWSFGVQSYLIPLYIAAEAHAIANAAKSAAVAIEADDLVKQLARIKDATESLADELITLNENVQAHSLAAARSGVFLY</sequence>
<feature type="transmembrane region" description="Helical" evidence="1">
    <location>
        <begin position="20"/>
        <end position="38"/>
    </location>
</feature>
<name>A0A0C6P4Z2_BORBO</name>
<reference evidence="2 3" key="1">
    <citation type="journal article" date="2012" name="BMC Genomics">
        <title>Comparative genomics of the classical Bordetella subspecies: the evolution and exchange of virulence-associated diversity amongst closely related pathogens.</title>
        <authorList>
            <person name="Park J."/>
            <person name="Zhang Y."/>
            <person name="Buboltz A.M."/>
            <person name="Zhang X."/>
            <person name="Schuster S.C."/>
            <person name="Ahuja U."/>
            <person name="Liu M."/>
            <person name="Miller J.F."/>
            <person name="Sebaihia M."/>
            <person name="Bentley S.D."/>
            <person name="Parkhill J."/>
            <person name="Harvill E.T."/>
        </authorList>
    </citation>
    <scope>NUCLEOTIDE SEQUENCE [LARGE SCALE GENOMIC DNA]</scope>
    <source>
        <strain evidence="2 3">253</strain>
    </source>
</reference>
<dbReference type="Pfam" id="PF07963">
    <property type="entry name" value="N_methyl"/>
    <property type="match status" value="1"/>
</dbReference>
<gene>
    <name evidence="2" type="ORF">BN112_2663</name>
</gene>
<dbReference type="HOGENOM" id="CLU_682705_0_0_4"/>
<keyword evidence="1" id="KW-1133">Transmembrane helix</keyword>
<dbReference type="PROSITE" id="PS00409">
    <property type="entry name" value="PROKAR_NTER_METHYL"/>
    <property type="match status" value="1"/>
</dbReference>
<dbReference type="OrthoDB" id="6038212at2"/>
<evidence type="ECO:0000256" key="1">
    <source>
        <dbReference type="SAM" id="Phobius"/>
    </source>
</evidence>
<dbReference type="InterPro" id="IPR012902">
    <property type="entry name" value="N_methyl_site"/>
</dbReference>
<keyword evidence="1" id="KW-0812">Transmembrane</keyword>
<protein>
    <recommendedName>
        <fullName evidence="4">Prepilin-type N-terminal cleavage/methylation domain-containing protein</fullName>
    </recommendedName>
</protein>